<dbReference type="EMBL" id="JACHDS010000001">
    <property type="protein sequence ID" value="MBB6172210.1"/>
    <property type="molecule type" value="Genomic_DNA"/>
</dbReference>
<gene>
    <name evidence="1" type="ORF">HNR23_002270</name>
</gene>
<name>A0A7W9YHE7_9ACTN</name>
<reference evidence="1 2" key="1">
    <citation type="submission" date="2020-08" db="EMBL/GenBank/DDBJ databases">
        <title>Sequencing the genomes of 1000 actinobacteria strains.</title>
        <authorList>
            <person name="Klenk H.-P."/>
        </authorList>
    </citation>
    <scope>NUCLEOTIDE SEQUENCE [LARGE SCALE GENOMIC DNA]</scope>
    <source>
        <strain evidence="1 2">DSM 46659</strain>
    </source>
</reference>
<dbReference type="AlphaFoldDB" id="A0A7W9YHE7"/>
<sequence length="138" mass="15237">MTAHHARPERPGRHAQLADMEDQLAGTLRTLVRAFAAHGIHLGAPEARSDVDVFRWQALVWRAADKVAEAHTADGRWWVTVVLQAAAREWVSAATQYTAYSRSGAPWCVRDFAAHAGQVGVMLGRWEARVGPTPEYVV</sequence>
<keyword evidence="2" id="KW-1185">Reference proteome</keyword>
<evidence type="ECO:0000313" key="1">
    <source>
        <dbReference type="EMBL" id="MBB6172210.1"/>
    </source>
</evidence>
<dbReference type="RefSeq" id="WP_184075541.1">
    <property type="nucleotide sequence ID" value="NZ_JACHDS010000001.1"/>
</dbReference>
<evidence type="ECO:0008006" key="3">
    <source>
        <dbReference type="Google" id="ProtNLM"/>
    </source>
</evidence>
<organism evidence="1 2">
    <name type="scientific">Nocardiopsis mwathae</name>
    <dbReference type="NCBI Taxonomy" id="1472723"/>
    <lineage>
        <taxon>Bacteria</taxon>
        <taxon>Bacillati</taxon>
        <taxon>Actinomycetota</taxon>
        <taxon>Actinomycetes</taxon>
        <taxon>Streptosporangiales</taxon>
        <taxon>Nocardiopsidaceae</taxon>
        <taxon>Nocardiopsis</taxon>
    </lineage>
</organism>
<accession>A0A7W9YHE7</accession>
<proteinExistence type="predicted"/>
<comment type="caution">
    <text evidence="1">The sequence shown here is derived from an EMBL/GenBank/DDBJ whole genome shotgun (WGS) entry which is preliminary data.</text>
</comment>
<dbReference type="Proteomes" id="UP000546642">
    <property type="component" value="Unassembled WGS sequence"/>
</dbReference>
<evidence type="ECO:0000313" key="2">
    <source>
        <dbReference type="Proteomes" id="UP000546642"/>
    </source>
</evidence>
<protein>
    <recommendedName>
        <fullName evidence="3">SAV-6107-like HEPN domain-containing protein</fullName>
    </recommendedName>
</protein>